<organism evidence="2 3">
    <name type="scientific">Capsulimonas corticalis</name>
    <dbReference type="NCBI Taxonomy" id="2219043"/>
    <lineage>
        <taxon>Bacteria</taxon>
        <taxon>Bacillati</taxon>
        <taxon>Armatimonadota</taxon>
        <taxon>Armatimonadia</taxon>
        <taxon>Capsulimonadales</taxon>
        <taxon>Capsulimonadaceae</taxon>
        <taxon>Capsulimonas</taxon>
    </lineage>
</organism>
<dbReference type="Proteomes" id="UP000287394">
    <property type="component" value="Chromosome"/>
</dbReference>
<protein>
    <recommendedName>
        <fullName evidence="1">AraC effector-binding domain-containing protein</fullName>
    </recommendedName>
</protein>
<reference evidence="2 3" key="1">
    <citation type="journal article" date="2019" name="Int. J. Syst. Evol. Microbiol.">
        <title>Capsulimonas corticalis gen. nov., sp. nov., an aerobic capsulated bacterium, of a novel bacterial order, Capsulimonadales ord. nov., of the class Armatimonadia of the phylum Armatimonadetes.</title>
        <authorList>
            <person name="Li J."/>
            <person name="Kudo C."/>
            <person name="Tonouchi A."/>
        </authorList>
    </citation>
    <scope>NUCLEOTIDE SEQUENCE [LARGE SCALE GENOMIC DNA]</scope>
    <source>
        <strain evidence="2 3">AX-7</strain>
    </source>
</reference>
<gene>
    <name evidence="2" type="ORF">CCAX7_21410</name>
</gene>
<dbReference type="OrthoDB" id="5471282at2"/>
<feature type="domain" description="AraC effector-binding" evidence="1">
    <location>
        <begin position="1"/>
        <end position="154"/>
    </location>
</feature>
<dbReference type="SUPFAM" id="SSF55136">
    <property type="entry name" value="Probable bacterial effector-binding domain"/>
    <property type="match status" value="1"/>
</dbReference>
<dbReference type="InterPro" id="IPR010499">
    <property type="entry name" value="AraC_E-bd"/>
</dbReference>
<evidence type="ECO:0000259" key="1">
    <source>
        <dbReference type="SMART" id="SM00871"/>
    </source>
</evidence>
<proteinExistence type="predicted"/>
<dbReference type="InterPro" id="IPR011256">
    <property type="entry name" value="Reg_factor_effector_dom_sf"/>
</dbReference>
<evidence type="ECO:0000313" key="3">
    <source>
        <dbReference type="Proteomes" id="UP000287394"/>
    </source>
</evidence>
<dbReference type="KEGG" id="ccot:CCAX7_21410"/>
<dbReference type="Gene3D" id="3.20.80.10">
    <property type="entry name" value="Regulatory factor, effector binding domain"/>
    <property type="match status" value="1"/>
</dbReference>
<name>A0A402D228_9BACT</name>
<evidence type="ECO:0000313" key="2">
    <source>
        <dbReference type="EMBL" id="BDI30090.1"/>
    </source>
</evidence>
<sequence>MSIEIKIVPAMVFLVSTHEITIPEIAKIAGEVPWKMGVAAEEQSLAIDGPIQFLYDGADGTLDKIFTLRLALPLRERPAHEEDGPFVIYETPPFRCIATDYIGGMPGIQTGYQALKDKIGEQGLRPTWESREIYKHWVDYDSPENVTELQIGLD</sequence>
<dbReference type="SMART" id="SM00871">
    <property type="entry name" value="AraC_E_bind"/>
    <property type="match status" value="1"/>
</dbReference>
<dbReference type="RefSeq" id="WP_119323545.1">
    <property type="nucleotide sequence ID" value="NZ_AP025739.1"/>
</dbReference>
<keyword evidence="3" id="KW-1185">Reference proteome</keyword>
<accession>A0A402D228</accession>
<dbReference type="EMBL" id="AP025739">
    <property type="protein sequence ID" value="BDI30090.1"/>
    <property type="molecule type" value="Genomic_DNA"/>
</dbReference>
<dbReference type="AlphaFoldDB" id="A0A402D228"/>